<gene>
    <name evidence="2" type="ORF">chiPu_0031893</name>
</gene>
<evidence type="ECO:0000313" key="2">
    <source>
        <dbReference type="EMBL" id="GCC47803.1"/>
    </source>
</evidence>
<dbReference type="InterPro" id="IPR040724">
    <property type="entry name" value="PheRS_DBD1"/>
</dbReference>
<organism evidence="2 3">
    <name type="scientific">Chiloscyllium punctatum</name>
    <name type="common">Brownbanded bambooshark</name>
    <name type="synonym">Hemiscyllium punctatum</name>
    <dbReference type="NCBI Taxonomy" id="137246"/>
    <lineage>
        <taxon>Eukaryota</taxon>
        <taxon>Metazoa</taxon>
        <taxon>Chordata</taxon>
        <taxon>Craniata</taxon>
        <taxon>Vertebrata</taxon>
        <taxon>Chondrichthyes</taxon>
        <taxon>Elasmobranchii</taxon>
        <taxon>Galeomorphii</taxon>
        <taxon>Galeoidea</taxon>
        <taxon>Orectolobiformes</taxon>
        <taxon>Hemiscylliidae</taxon>
        <taxon>Chiloscyllium</taxon>
    </lineage>
</organism>
<sequence>MAEPALLEELLRRLQEAGGGGADSGELAARLGIDHQLVVGAVKSLQTLGD</sequence>
<feature type="non-terminal residue" evidence="2">
    <location>
        <position position="50"/>
    </location>
</feature>
<reference evidence="2 3" key="1">
    <citation type="journal article" date="2018" name="Nat. Ecol. Evol.">
        <title>Shark genomes provide insights into elasmobranch evolution and the origin of vertebrates.</title>
        <authorList>
            <person name="Hara Y"/>
            <person name="Yamaguchi K"/>
            <person name="Onimaru K"/>
            <person name="Kadota M"/>
            <person name="Koyanagi M"/>
            <person name="Keeley SD"/>
            <person name="Tatsumi K"/>
            <person name="Tanaka K"/>
            <person name="Motone F"/>
            <person name="Kageyama Y"/>
            <person name="Nozu R"/>
            <person name="Adachi N"/>
            <person name="Nishimura O"/>
            <person name="Nakagawa R"/>
            <person name="Tanegashima C"/>
            <person name="Kiyatake I"/>
            <person name="Matsumoto R"/>
            <person name="Murakumo K"/>
            <person name="Nishida K"/>
            <person name="Terakita A"/>
            <person name="Kuratani S"/>
            <person name="Sato K"/>
            <person name="Hyodo S Kuraku.S."/>
        </authorList>
    </citation>
    <scope>NUCLEOTIDE SEQUENCE [LARGE SCALE GENOMIC DNA]</scope>
</reference>
<name>A0A401TYT9_CHIPU</name>
<evidence type="ECO:0000259" key="1">
    <source>
        <dbReference type="Pfam" id="PF18552"/>
    </source>
</evidence>
<dbReference type="Gene3D" id="3.30.1370.240">
    <property type="match status" value="1"/>
</dbReference>
<dbReference type="STRING" id="137246.A0A401TYT9"/>
<keyword evidence="3" id="KW-1185">Reference proteome</keyword>
<dbReference type="Proteomes" id="UP000287033">
    <property type="component" value="Unassembled WGS sequence"/>
</dbReference>
<dbReference type="AlphaFoldDB" id="A0A401TYT9"/>
<dbReference type="Pfam" id="PF18552">
    <property type="entry name" value="PheRS_DBD1"/>
    <property type="match status" value="1"/>
</dbReference>
<protein>
    <recommendedName>
        <fullName evidence="1">PheRS DNA binding domain-containing protein</fullName>
    </recommendedName>
</protein>
<dbReference type="EMBL" id="BEZZ01221596">
    <property type="protein sequence ID" value="GCC47803.1"/>
    <property type="molecule type" value="Genomic_DNA"/>
</dbReference>
<feature type="domain" description="PheRS DNA binding" evidence="1">
    <location>
        <begin position="4"/>
        <end position="50"/>
    </location>
</feature>
<comment type="caution">
    <text evidence="2">The sequence shown here is derived from an EMBL/GenBank/DDBJ whole genome shotgun (WGS) entry which is preliminary data.</text>
</comment>
<proteinExistence type="predicted"/>
<accession>A0A401TYT9</accession>
<evidence type="ECO:0000313" key="3">
    <source>
        <dbReference type="Proteomes" id="UP000287033"/>
    </source>
</evidence>